<dbReference type="SUPFAM" id="SSF46785">
    <property type="entry name" value="Winged helix' DNA-binding domain"/>
    <property type="match status" value="1"/>
</dbReference>
<evidence type="ECO:0000259" key="4">
    <source>
        <dbReference type="PROSITE" id="PS50995"/>
    </source>
</evidence>
<proteinExistence type="predicted"/>
<accession>A0A1C7PC67</accession>
<keyword evidence="1" id="KW-0805">Transcription regulation</keyword>
<dbReference type="PROSITE" id="PS50995">
    <property type="entry name" value="HTH_MARR_2"/>
    <property type="match status" value="1"/>
</dbReference>
<dbReference type="InterPro" id="IPR036388">
    <property type="entry name" value="WH-like_DNA-bd_sf"/>
</dbReference>
<evidence type="ECO:0000256" key="3">
    <source>
        <dbReference type="ARBA" id="ARBA00023163"/>
    </source>
</evidence>
<organism evidence="5 6">
    <name type="scientific">Akkermansia glycaniphila</name>
    <dbReference type="NCBI Taxonomy" id="1679444"/>
    <lineage>
        <taxon>Bacteria</taxon>
        <taxon>Pseudomonadati</taxon>
        <taxon>Verrucomicrobiota</taxon>
        <taxon>Verrucomicrobiia</taxon>
        <taxon>Verrucomicrobiales</taxon>
        <taxon>Akkermansiaceae</taxon>
        <taxon>Akkermansia</taxon>
    </lineage>
</organism>
<evidence type="ECO:0000313" key="5">
    <source>
        <dbReference type="EMBL" id="SEH98252.1"/>
    </source>
</evidence>
<dbReference type="AlphaFoldDB" id="A0A1C7PC67"/>
<dbReference type="Proteomes" id="UP000176204">
    <property type="component" value="Chromosome I"/>
</dbReference>
<evidence type="ECO:0000256" key="1">
    <source>
        <dbReference type="ARBA" id="ARBA00023015"/>
    </source>
</evidence>
<dbReference type="SMART" id="SM00347">
    <property type="entry name" value="HTH_MARR"/>
    <property type="match status" value="1"/>
</dbReference>
<dbReference type="InterPro" id="IPR036390">
    <property type="entry name" value="WH_DNA-bd_sf"/>
</dbReference>
<dbReference type="Pfam" id="PF01047">
    <property type="entry name" value="MarR"/>
    <property type="match status" value="1"/>
</dbReference>
<keyword evidence="6" id="KW-1185">Reference proteome</keyword>
<name>A0A1C7PC67_9BACT</name>
<dbReference type="InterPro" id="IPR000835">
    <property type="entry name" value="HTH_MarR-typ"/>
</dbReference>
<dbReference type="GO" id="GO:0003677">
    <property type="term" value="F:DNA binding"/>
    <property type="evidence" value="ECO:0007669"/>
    <property type="project" value="UniProtKB-KW"/>
</dbReference>
<sequence length="155" mass="17924">MPQHQHTLFIKLAQIIDSLREKSFYSQDKEHQKRFLGLSVRQATALRTISVLTKEQPQGIPLKTLAARLQMTIPAASLLVESMVNKGFFDRSTNPNDRRSICIKLSAKGQKNFKEICTTMDQFTEELILTLPEQDRKDFERIVEQLFQTVFQTKP</sequence>
<evidence type="ECO:0000256" key="2">
    <source>
        <dbReference type="ARBA" id="ARBA00023125"/>
    </source>
</evidence>
<dbReference type="PANTHER" id="PTHR42756">
    <property type="entry name" value="TRANSCRIPTIONAL REGULATOR, MARR"/>
    <property type="match status" value="1"/>
</dbReference>
<dbReference type="GO" id="GO:0003700">
    <property type="term" value="F:DNA-binding transcription factor activity"/>
    <property type="evidence" value="ECO:0007669"/>
    <property type="project" value="InterPro"/>
</dbReference>
<dbReference type="STRING" id="1679444.PYTT_2281"/>
<dbReference type="EMBL" id="LT629973">
    <property type="protein sequence ID" value="SEH98252.1"/>
    <property type="molecule type" value="Genomic_DNA"/>
</dbReference>
<dbReference type="KEGG" id="agl:PYTT_2281"/>
<keyword evidence="2" id="KW-0238">DNA-binding</keyword>
<protein>
    <submittedName>
        <fullName evidence="5">Marr-type hth domain</fullName>
    </submittedName>
</protein>
<dbReference type="Gene3D" id="1.10.10.10">
    <property type="entry name" value="Winged helix-like DNA-binding domain superfamily/Winged helix DNA-binding domain"/>
    <property type="match status" value="1"/>
</dbReference>
<evidence type="ECO:0000313" key="6">
    <source>
        <dbReference type="Proteomes" id="UP000176204"/>
    </source>
</evidence>
<feature type="domain" description="HTH marR-type" evidence="4">
    <location>
        <begin position="5"/>
        <end position="148"/>
    </location>
</feature>
<keyword evidence="3" id="KW-0804">Transcription</keyword>
<gene>
    <name evidence="5" type="ORF">PYTT_2281</name>
</gene>
<dbReference type="RefSeq" id="WP_067775961.1">
    <property type="nucleotide sequence ID" value="NZ_JACVVN010000012.1"/>
</dbReference>
<dbReference type="PANTHER" id="PTHR42756:SF1">
    <property type="entry name" value="TRANSCRIPTIONAL REPRESSOR OF EMRAB OPERON"/>
    <property type="match status" value="1"/>
</dbReference>
<dbReference type="OrthoDB" id="197807at2"/>
<reference evidence="6" key="1">
    <citation type="submission" date="2016-09" db="EMBL/GenBank/DDBJ databases">
        <authorList>
            <person name="Koehorst J."/>
        </authorList>
    </citation>
    <scope>NUCLEOTIDE SEQUENCE [LARGE SCALE GENOMIC DNA]</scope>
</reference>